<feature type="active site" description="Charge relay system" evidence="5 6">
    <location>
        <position position="242"/>
    </location>
</feature>
<evidence type="ECO:0000256" key="6">
    <source>
        <dbReference type="PROSITE-ProRule" id="PRU01240"/>
    </source>
</evidence>
<gene>
    <name evidence="10" type="ORF">CLV72_101706</name>
</gene>
<evidence type="ECO:0000256" key="3">
    <source>
        <dbReference type="ARBA" id="ARBA00022801"/>
    </source>
</evidence>
<dbReference type="InterPro" id="IPR023827">
    <property type="entry name" value="Peptidase_S8_Asp-AS"/>
</dbReference>
<dbReference type="InterPro" id="IPR022398">
    <property type="entry name" value="Peptidase_S8_His-AS"/>
</dbReference>
<reference evidence="10 11" key="1">
    <citation type="submission" date="2018-03" db="EMBL/GenBank/DDBJ databases">
        <title>Genomic Encyclopedia of Archaeal and Bacterial Type Strains, Phase II (KMG-II): from individual species to whole genera.</title>
        <authorList>
            <person name="Goeker M."/>
        </authorList>
    </citation>
    <scope>NUCLEOTIDE SEQUENCE [LARGE SCALE GENOMIC DNA]</scope>
    <source>
        <strain evidence="10 11">DSM 45601</strain>
    </source>
</reference>
<evidence type="ECO:0000256" key="8">
    <source>
        <dbReference type="SAM" id="SignalP"/>
    </source>
</evidence>
<feature type="chain" id="PRO_5015394140" evidence="8">
    <location>
        <begin position="37"/>
        <end position="1088"/>
    </location>
</feature>
<evidence type="ECO:0000256" key="2">
    <source>
        <dbReference type="ARBA" id="ARBA00022670"/>
    </source>
</evidence>
<accession>A0A2T0QDT4</accession>
<dbReference type="PROSITE" id="PS00136">
    <property type="entry name" value="SUBTILASE_ASP"/>
    <property type="match status" value="1"/>
</dbReference>
<comment type="similarity">
    <text evidence="1 6 7">Belongs to the peptidase S8 family.</text>
</comment>
<dbReference type="InterPro" id="IPR036852">
    <property type="entry name" value="Peptidase_S8/S53_dom_sf"/>
</dbReference>
<dbReference type="RefSeq" id="WP_106239053.1">
    <property type="nucleotide sequence ID" value="NZ_PVZC01000001.1"/>
</dbReference>
<feature type="active site" description="Charge relay system" evidence="5 6">
    <location>
        <position position="274"/>
    </location>
</feature>
<organism evidence="10 11">
    <name type="scientific">Allonocardiopsis opalescens</name>
    <dbReference type="NCBI Taxonomy" id="1144618"/>
    <lineage>
        <taxon>Bacteria</taxon>
        <taxon>Bacillati</taxon>
        <taxon>Actinomycetota</taxon>
        <taxon>Actinomycetes</taxon>
        <taxon>Streptosporangiales</taxon>
        <taxon>Allonocardiopsis</taxon>
    </lineage>
</organism>
<dbReference type="GO" id="GO:0006508">
    <property type="term" value="P:proteolysis"/>
    <property type="evidence" value="ECO:0007669"/>
    <property type="project" value="UniProtKB-KW"/>
</dbReference>
<dbReference type="PANTHER" id="PTHR43806">
    <property type="entry name" value="PEPTIDASE S8"/>
    <property type="match status" value="1"/>
</dbReference>
<comment type="caution">
    <text evidence="10">The sequence shown here is derived from an EMBL/GenBank/DDBJ whole genome shotgun (WGS) entry which is preliminary data.</text>
</comment>
<evidence type="ECO:0000256" key="4">
    <source>
        <dbReference type="ARBA" id="ARBA00022825"/>
    </source>
</evidence>
<dbReference type="InterPro" id="IPR000209">
    <property type="entry name" value="Peptidase_S8/S53_dom"/>
</dbReference>
<evidence type="ECO:0000313" key="10">
    <source>
        <dbReference type="EMBL" id="PRY02106.1"/>
    </source>
</evidence>
<dbReference type="GO" id="GO:0004252">
    <property type="term" value="F:serine-type endopeptidase activity"/>
    <property type="evidence" value="ECO:0007669"/>
    <property type="project" value="UniProtKB-UniRule"/>
</dbReference>
<keyword evidence="3 6" id="KW-0378">Hydrolase</keyword>
<dbReference type="EMBL" id="PVZC01000001">
    <property type="protein sequence ID" value="PRY02106.1"/>
    <property type="molecule type" value="Genomic_DNA"/>
</dbReference>
<dbReference type="InterPro" id="IPR023828">
    <property type="entry name" value="Peptidase_S8_Ser-AS"/>
</dbReference>
<evidence type="ECO:0000256" key="1">
    <source>
        <dbReference type="ARBA" id="ARBA00011073"/>
    </source>
</evidence>
<keyword evidence="4 6" id="KW-0720">Serine protease</keyword>
<feature type="signal peptide" evidence="8">
    <location>
        <begin position="1"/>
        <end position="36"/>
    </location>
</feature>
<dbReference type="Gene3D" id="3.40.50.200">
    <property type="entry name" value="Peptidase S8/S53 domain"/>
    <property type="match status" value="1"/>
</dbReference>
<dbReference type="AlphaFoldDB" id="A0A2T0QDT4"/>
<dbReference type="PROSITE" id="PS00138">
    <property type="entry name" value="SUBTILASE_SER"/>
    <property type="match status" value="1"/>
</dbReference>
<dbReference type="PANTHER" id="PTHR43806:SF11">
    <property type="entry name" value="CEREVISIN-RELATED"/>
    <property type="match status" value="1"/>
</dbReference>
<keyword evidence="11" id="KW-1185">Reference proteome</keyword>
<protein>
    <submittedName>
        <fullName evidence="10">Subtilase family protein</fullName>
    </submittedName>
</protein>
<dbReference type="PROSITE" id="PS00137">
    <property type="entry name" value="SUBTILASE_HIS"/>
    <property type="match status" value="1"/>
</dbReference>
<evidence type="ECO:0000313" key="11">
    <source>
        <dbReference type="Proteomes" id="UP000237846"/>
    </source>
</evidence>
<dbReference type="PROSITE" id="PS51892">
    <property type="entry name" value="SUBTILASE"/>
    <property type="match status" value="1"/>
</dbReference>
<dbReference type="Pfam" id="PF00082">
    <property type="entry name" value="Peptidase_S8"/>
    <property type="match status" value="1"/>
</dbReference>
<proteinExistence type="inferred from homology"/>
<dbReference type="SUPFAM" id="SSF52743">
    <property type="entry name" value="Subtilisin-like"/>
    <property type="match status" value="1"/>
</dbReference>
<dbReference type="Proteomes" id="UP000237846">
    <property type="component" value="Unassembled WGS sequence"/>
</dbReference>
<evidence type="ECO:0000256" key="5">
    <source>
        <dbReference type="PIRSR" id="PIRSR615500-1"/>
    </source>
</evidence>
<feature type="domain" description="Peptidase S8/S53" evidence="9">
    <location>
        <begin position="233"/>
        <end position="485"/>
    </location>
</feature>
<dbReference type="InterPro" id="IPR050131">
    <property type="entry name" value="Peptidase_S8_subtilisin-like"/>
</dbReference>
<dbReference type="OrthoDB" id="614750at2"/>
<keyword evidence="8" id="KW-0732">Signal</keyword>
<keyword evidence="2 6" id="KW-0645">Protease</keyword>
<evidence type="ECO:0000256" key="7">
    <source>
        <dbReference type="RuleBase" id="RU003355"/>
    </source>
</evidence>
<feature type="active site" description="Charge relay system" evidence="5 6">
    <location>
        <position position="438"/>
    </location>
</feature>
<sequence>MTHSWRRRGRAAARRAGAATAAAVLAAALAAVPAGAEPAPAAAAAERGASQVTLVTGDRVLIGPAAGDGAPSVRVRPAEGRERVGFQTRRRPDGHIVVLPSDAVEAVASGRVDERLFDVTQLVEWGYHDAGRGDVPLILRNESPAEAPGLAGLSAVEVLPDAGLTTASVDKGEAAAFWADLAGASDGTGEGAQAGLLAAGAERIWLDGVRQAYLEHSVPQIGAPEAWEAGYTGEGVTVAVLDTGVDAEHPELAGQVAAEENFTDAESADDLNGHGTHVASTIAGTGEGGYTGVAPGATIVSGKVLDDSGFGSESGIIAGMEWAAAEADIVNMSLGGTDGAGVDPLELAVDELSEQTGALFVIAAGNSGDGAQTVGSPGTADAALTVGAVDRDDRLADFSSRGPRTGDYAIKPEITAPGVDIVAAEANTDGHMAGSGTSMAAPHVAGAAALLAQRHPDWDGGALKNTLAATAVPTEGLTAYEQGAGRVSVPDAIAAQVVPDAAALSSAALWPHDEPESDEHTLTYTNRGDTELTLELAVTGAGAELFTVADTALTVPAGGTASTTVAVTVPAGIEPGPLDARLTATHAGGTVATPLAVYAEPPSADVTFEALGADGEPAPVTLLAIRGGEDPRVVDVYETEAGPATRRLEQGDYTILAYFDQGVGDSGLTRLAYLARELTVGDEPLTVELDAATAEPVELLRDPGDGLSVGSGRAEFVVDGVVGMGWGGVEPAVAPAEVAGLEAVLGADLTDAGPGEPITRLSSAVAAYSGGLPESPALDLRSASLARTDATLRSHGAADQEGLLGFASAAGLGGSAGYLTAAPATVEVGLTPGVWSPLYGYGYLPESDWFAYEAFGEPIDLPEAGQAAPLELNTAALGPSSRVWVGLRVDDTLVLDPAPNLFVPADGALAFPVLADGEMTVTRDGETLVSGPVDVQELQVPPEEAAYTVAVEAARETAGPGEVSPQVQVEWGFRSASVPGGQAELPTIGLTLAPEGLDERNRARAGGMTRVHVHPHSPAGSYVPAELSLQASTDGGETWQDLRVRRYGGHWAAQVRNPRSGAVSLRAAAADGEGNTVEQTVTDAYTVR</sequence>
<name>A0A2T0QDT4_9ACTN</name>
<evidence type="ECO:0000259" key="9">
    <source>
        <dbReference type="Pfam" id="PF00082"/>
    </source>
</evidence>
<dbReference type="PRINTS" id="PR00723">
    <property type="entry name" value="SUBTILISIN"/>
</dbReference>
<dbReference type="InterPro" id="IPR015500">
    <property type="entry name" value="Peptidase_S8_subtilisin-rel"/>
</dbReference>